<feature type="region of interest" description="Disordered" evidence="1">
    <location>
        <begin position="488"/>
        <end position="617"/>
    </location>
</feature>
<name>L1JPF0_GUITC</name>
<feature type="region of interest" description="Disordered" evidence="1">
    <location>
        <begin position="639"/>
        <end position="689"/>
    </location>
</feature>
<sequence>MLTCNSRSGGTTGGGRFALDEFFEDSHVVNVVGKSKKKLPSVDEMMEQMREMIAHATNTPIKPWKGSSRTFSPDLSASPQPSMSEHHGERKGRETIVKLPNSVIYGSKAGYESLVQSFKHALKTSEKKVAGLVEDVQGYFSDAFGGGQDKKQTSPHPAIEHATTRQERSTNRRDQGAIRTRTVQTRVLPQSSLPHEHSTARKSRLKSQPPLVSQGQERFYREKIREDEEEKQKEKQMERERVLSDDTLQSEDESERRSSVREDAEASFQDSLKREMRREKEEIKRAKEQRVREMEDVKIKERLFQEKLKDEQFAEEKERKHYKKQETLAYELARHKEEVAESIRETAIRKQREEAAERLREKQARADTRRKEMKEAEGRELRMFRREDAYAKQVEKEQQRREKEREARLDARSTEEEEKAQKLSDAMVSGAMEEQGKLKVVSRADNEEGNEGRTDYEERETLAYELARHKEEVAESIRETAIRKQREEAAERLREKQARADTRRKEMKEAEGRELRMFRREDAYAKQVEKEQQRREKEREARLDARSTEEEEKAQKLSDAMGKEGNEQEEHEHVKVSALVKGSKKPASSSSLDPSLGSNRGTETPTRDLPRLRTASGAAQKSLLAKLLREQRKFLEQEVAQDLSSGPLSKFNQKLRQEDAAEELAEGKETEAEKEEIAKGGTRQGEQEALTFKGLKRSARFQLARSLQTRLRKAITRDLEEENKALTHGIELGERRRARASSLASFFSSQSNKLLQGLQDAFKQKFAGPEPAGQGA</sequence>
<dbReference type="KEGG" id="gtt:GUITHDRAFT_103701"/>
<feature type="compositionally biased region" description="Basic and acidic residues" evidence="1">
    <location>
        <begin position="84"/>
        <end position="94"/>
    </location>
</feature>
<evidence type="ECO:0000313" key="2">
    <source>
        <dbReference type="EMBL" id="EKX50466.1"/>
    </source>
</evidence>
<feature type="compositionally biased region" description="Low complexity" evidence="1">
    <location>
        <begin position="585"/>
        <end position="598"/>
    </location>
</feature>
<dbReference type="EnsemblProtists" id="EKX50466">
    <property type="protein sequence ID" value="EKX50466"/>
    <property type="gene ID" value="GUITHDRAFT_103701"/>
</dbReference>
<feature type="compositionally biased region" description="Polar residues" evidence="1">
    <location>
        <begin position="181"/>
        <end position="193"/>
    </location>
</feature>
<feature type="compositionally biased region" description="Basic and acidic residues" evidence="1">
    <location>
        <begin position="655"/>
        <end position="678"/>
    </location>
</feature>
<feature type="compositionally biased region" description="Basic and acidic residues" evidence="1">
    <location>
        <begin position="218"/>
        <end position="244"/>
    </location>
</feature>
<dbReference type="AlphaFoldDB" id="L1JPF0"/>
<feature type="compositionally biased region" description="Polar residues" evidence="1">
    <location>
        <begin position="67"/>
        <end position="83"/>
    </location>
</feature>
<feature type="compositionally biased region" description="Basic and acidic residues" evidence="1">
    <location>
        <begin position="148"/>
        <end position="176"/>
    </location>
</feature>
<feature type="compositionally biased region" description="Basic and acidic residues" evidence="1">
    <location>
        <begin position="488"/>
        <end position="575"/>
    </location>
</feature>
<dbReference type="GeneID" id="17307302"/>
<feature type="compositionally biased region" description="Basic and acidic residues" evidence="1">
    <location>
        <begin position="354"/>
        <end position="422"/>
    </location>
</feature>
<evidence type="ECO:0000313" key="4">
    <source>
        <dbReference type="Proteomes" id="UP000011087"/>
    </source>
</evidence>
<feature type="region of interest" description="Disordered" evidence="1">
    <location>
        <begin position="144"/>
        <end position="275"/>
    </location>
</feature>
<proteinExistence type="predicted"/>
<dbReference type="RefSeq" id="XP_005837446.1">
    <property type="nucleotide sequence ID" value="XM_005837389.1"/>
</dbReference>
<reference evidence="2 4" key="1">
    <citation type="journal article" date="2012" name="Nature">
        <title>Algal genomes reveal evolutionary mosaicism and the fate of nucleomorphs.</title>
        <authorList>
            <consortium name="DOE Joint Genome Institute"/>
            <person name="Curtis B.A."/>
            <person name="Tanifuji G."/>
            <person name="Burki F."/>
            <person name="Gruber A."/>
            <person name="Irimia M."/>
            <person name="Maruyama S."/>
            <person name="Arias M.C."/>
            <person name="Ball S.G."/>
            <person name="Gile G.H."/>
            <person name="Hirakawa Y."/>
            <person name="Hopkins J.F."/>
            <person name="Kuo A."/>
            <person name="Rensing S.A."/>
            <person name="Schmutz J."/>
            <person name="Symeonidi A."/>
            <person name="Elias M."/>
            <person name="Eveleigh R.J."/>
            <person name="Herman E.K."/>
            <person name="Klute M.J."/>
            <person name="Nakayama T."/>
            <person name="Obornik M."/>
            <person name="Reyes-Prieto A."/>
            <person name="Armbrust E.V."/>
            <person name="Aves S.J."/>
            <person name="Beiko R.G."/>
            <person name="Coutinho P."/>
            <person name="Dacks J.B."/>
            <person name="Durnford D.G."/>
            <person name="Fast N.M."/>
            <person name="Green B.R."/>
            <person name="Grisdale C.J."/>
            <person name="Hempel F."/>
            <person name="Henrissat B."/>
            <person name="Hoppner M.P."/>
            <person name="Ishida K."/>
            <person name="Kim E."/>
            <person name="Koreny L."/>
            <person name="Kroth P.G."/>
            <person name="Liu Y."/>
            <person name="Malik S.B."/>
            <person name="Maier U.G."/>
            <person name="McRose D."/>
            <person name="Mock T."/>
            <person name="Neilson J.A."/>
            <person name="Onodera N.T."/>
            <person name="Poole A.M."/>
            <person name="Pritham E.J."/>
            <person name="Richards T.A."/>
            <person name="Rocap G."/>
            <person name="Roy S.W."/>
            <person name="Sarai C."/>
            <person name="Schaack S."/>
            <person name="Shirato S."/>
            <person name="Slamovits C.H."/>
            <person name="Spencer D.F."/>
            <person name="Suzuki S."/>
            <person name="Worden A.Z."/>
            <person name="Zauner S."/>
            <person name="Barry K."/>
            <person name="Bell C."/>
            <person name="Bharti A.K."/>
            <person name="Crow J.A."/>
            <person name="Grimwood J."/>
            <person name="Kramer R."/>
            <person name="Lindquist E."/>
            <person name="Lucas S."/>
            <person name="Salamov A."/>
            <person name="McFadden G.I."/>
            <person name="Lane C.E."/>
            <person name="Keeling P.J."/>
            <person name="Gray M.W."/>
            <person name="Grigoriev I.V."/>
            <person name="Archibald J.M."/>
        </authorList>
    </citation>
    <scope>NUCLEOTIDE SEQUENCE</scope>
    <source>
        <strain evidence="2 4">CCMP2712</strain>
    </source>
</reference>
<reference evidence="3" key="3">
    <citation type="submission" date="2015-06" db="UniProtKB">
        <authorList>
            <consortium name="EnsemblProtists"/>
        </authorList>
    </citation>
    <scope>IDENTIFICATION</scope>
</reference>
<evidence type="ECO:0000256" key="1">
    <source>
        <dbReference type="SAM" id="MobiDB-lite"/>
    </source>
</evidence>
<protein>
    <submittedName>
        <fullName evidence="2 3">Uncharacterized protein</fullName>
    </submittedName>
</protein>
<dbReference type="PaxDb" id="55529-EKX50466"/>
<accession>L1JPF0</accession>
<feature type="region of interest" description="Disordered" evidence="1">
    <location>
        <begin position="354"/>
        <end position="459"/>
    </location>
</feature>
<organism evidence="2">
    <name type="scientific">Guillardia theta (strain CCMP2712)</name>
    <name type="common">Cryptophyte</name>
    <dbReference type="NCBI Taxonomy" id="905079"/>
    <lineage>
        <taxon>Eukaryota</taxon>
        <taxon>Cryptophyceae</taxon>
        <taxon>Pyrenomonadales</taxon>
        <taxon>Geminigeraceae</taxon>
        <taxon>Guillardia</taxon>
    </lineage>
</organism>
<dbReference type="EMBL" id="JH992978">
    <property type="protein sequence ID" value="EKX50466.1"/>
    <property type="molecule type" value="Genomic_DNA"/>
</dbReference>
<feature type="region of interest" description="Disordered" evidence="1">
    <location>
        <begin position="56"/>
        <end position="94"/>
    </location>
</feature>
<dbReference type="HOGENOM" id="CLU_360750_0_0_1"/>
<dbReference type="Proteomes" id="UP000011087">
    <property type="component" value="Unassembled WGS sequence"/>
</dbReference>
<feature type="compositionally biased region" description="Basic and acidic residues" evidence="1">
    <location>
        <begin position="254"/>
        <end position="264"/>
    </location>
</feature>
<evidence type="ECO:0000313" key="3">
    <source>
        <dbReference type="EnsemblProtists" id="EKX50466"/>
    </source>
</evidence>
<feature type="compositionally biased region" description="Basic and acidic residues" evidence="1">
    <location>
        <begin position="434"/>
        <end position="459"/>
    </location>
</feature>
<keyword evidence="4" id="KW-1185">Reference proteome</keyword>
<feature type="compositionally biased region" description="Polar residues" evidence="1">
    <location>
        <begin position="642"/>
        <end position="654"/>
    </location>
</feature>
<reference evidence="4" key="2">
    <citation type="submission" date="2012-11" db="EMBL/GenBank/DDBJ databases">
        <authorList>
            <person name="Kuo A."/>
            <person name="Curtis B.A."/>
            <person name="Tanifuji G."/>
            <person name="Burki F."/>
            <person name="Gruber A."/>
            <person name="Irimia M."/>
            <person name="Maruyama S."/>
            <person name="Arias M.C."/>
            <person name="Ball S.G."/>
            <person name="Gile G.H."/>
            <person name="Hirakawa Y."/>
            <person name="Hopkins J.F."/>
            <person name="Rensing S.A."/>
            <person name="Schmutz J."/>
            <person name="Symeonidi A."/>
            <person name="Elias M."/>
            <person name="Eveleigh R.J."/>
            <person name="Herman E.K."/>
            <person name="Klute M.J."/>
            <person name="Nakayama T."/>
            <person name="Obornik M."/>
            <person name="Reyes-Prieto A."/>
            <person name="Armbrust E.V."/>
            <person name="Aves S.J."/>
            <person name="Beiko R.G."/>
            <person name="Coutinho P."/>
            <person name="Dacks J.B."/>
            <person name="Durnford D.G."/>
            <person name="Fast N.M."/>
            <person name="Green B.R."/>
            <person name="Grisdale C."/>
            <person name="Hempe F."/>
            <person name="Henrissat B."/>
            <person name="Hoppner M.P."/>
            <person name="Ishida K.-I."/>
            <person name="Kim E."/>
            <person name="Koreny L."/>
            <person name="Kroth P.G."/>
            <person name="Liu Y."/>
            <person name="Malik S.-B."/>
            <person name="Maier U.G."/>
            <person name="McRose D."/>
            <person name="Mock T."/>
            <person name="Neilson J.A."/>
            <person name="Onodera N.T."/>
            <person name="Poole A.M."/>
            <person name="Pritham E.J."/>
            <person name="Richards T.A."/>
            <person name="Rocap G."/>
            <person name="Roy S.W."/>
            <person name="Sarai C."/>
            <person name="Schaack S."/>
            <person name="Shirato S."/>
            <person name="Slamovits C.H."/>
            <person name="Spencer D.F."/>
            <person name="Suzuki S."/>
            <person name="Worden A.Z."/>
            <person name="Zauner S."/>
            <person name="Barry K."/>
            <person name="Bell C."/>
            <person name="Bharti A.K."/>
            <person name="Crow J.A."/>
            <person name="Grimwood J."/>
            <person name="Kramer R."/>
            <person name="Lindquist E."/>
            <person name="Lucas S."/>
            <person name="Salamov A."/>
            <person name="McFadden G.I."/>
            <person name="Lane C.E."/>
            <person name="Keeling P.J."/>
            <person name="Gray M.W."/>
            <person name="Grigoriev I.V."/>
            <person name="Archibald J.M."/>
        </authorList>
    </citation>
    <scope>NUCLEOTIDE SEQUENCE</scope>
    <source>
        <strain evidence="4">CCMP2712</strain>
    </source>
</reference>
<dbReference type="OMA" id="PTQNDLN"/>
<gene>
    <name evidence="2" type="ORF">GUITHDRAFT_103701</name>
</gene>